<gene>
    <name evidence="1" type="ORF">MLD38_008930</name>
</gene>
<keyword evidence="2" id="KW-1185">Reference proteome</keyword>
<proteinExistence type="predicted"/>
<evidence type="ECO:0000313" key="2">
    <source>
        <dbReference type="Proteomes" id="UP001057402"/>
    </source>
</evidence>
<dbReference type="EMBL" id="CM042882">
    <property type="protein sequence ID" value="KAI4383049.1"/>
    <property type="molecule type" value="Genomic_DNA"/>
</dbReference>
<accession>A0ACB9RW40</accession>
<organism evidence="1 2">
    <name type="scientific">Melastoma candidum</name>
    <dbReference type="NCBI Taxonomy" id="119954"/>
    <lineage>
        <taxon>Eukaryota</taxon>
        <taxon>Viridiplantae</taxon>
        <taxon>Streptophyta</taxon>
        <taxon>Embryophyta</taxon>
        <taxon>Tracheophyta</taxon>
        <taxon>Spermatophyta</taxon>
        <taxon>Magnoliopsida</taxon>
        <taxon>eudicotyledons</taxon>
        <taxon>Gunneridae</taxon>
        <taxon>Pentapetalae</taxon>
        <taxon>rosids</taxon>
        <taxon>malvids</taxon>
        <taxon>Myrtales</taxon>
        <taxon>Melastomataceae</taxon>
        <taxon>Melastomatoideae</taxon>
        <taxon>Melastomateae</taxon>
        <taxon>Melastoma</taxon>
    </lineage>
</organism>
<comment type="caution">
    <text evidence="1">The sequence shown here is derived from an EMBL/GenBank/DDBJ whole genome shotgun (WGS) entry which is preliminary data.</text>
</comment>
<protein>
    <submittedName>
        <fullName evidence="1">Uncharacterized protein</fullName>
    </submittedName>
</protein>
<name>A0ACB9RW40_9MYRT</name>
<sequence>MANDKQGGLGPESPPGQVVAVAVSGRKESKYMVRWALEKFAPEGDVVIKLLHVRPVITAVPTPMGNLIPISQVREDVAAAYKQEIEWQRKQMLLPYRKLCGRKKIQADILVIESDDVANALAEEVTKSAVNKLVIGAATPGLFTRKPKKNNLSSRISACIPSFCTVYAVSRGNCLPFGHQNWIQTRVSGMTVA</sequence>
<reference evidence="2" key="1">
    <citation type="journal article" date="2023" name="Front. Plant Sci.">
        <title>Chromosomal-level genome assembly of Melastoma candidum provides insights into trichome evolution.</title>
        <authorList>
            <person name="Zhong Y."/>
            <person name="Wu W."/>
            <person name="Sun C."/>
            <person name="Zou P."/>
            <person name="Liu Y."/>
            <person name="Dai S."/>
            <person name="Zhou R."/>
        </authorList>
    </citation>
    <scope>NUCLEOTIDE SEQUENCE [LARGE SCALE GENOMIC DNA]</scope>
</reference>
<evidence type="ECO:0000313" key="1">
    <source>
        <dbReference type="EMBL" id="KAI4383049.1"/>
    </source>
</evidence>
<dbReference type="Proteomes" id="UP001057402">
    <property type="component" value="Chromosome 3"/>
</dbReference>